<gene>
    <name evidence="1" type="primary">ORF30621</name>
</gene>
<proteinExistence type="predicted"/>
<dbReference type="AlphaFoldDB" id="A0A0B6YN00"/>
<accession>A0A0B6YN00</accession>
<feature type="non-terminal residue" evidence="1">
    <location>
        <position position="53"/>
    </location>
</feature>
<reference evidence="1" key="1">
    <citation type="submission" date="2014-12" db="EMBL/GenBank/DDBJ databases">
        <title>Insight into the proteome of Arion vulgaris.</title>
        <authorList>
            <person name="Aradska J."/>
            <person name="Bulat T."/>
            <person name="Smidak R."/>
            <person name="Sarate P."/>
            <person name="Gangsoo J."/>
            <person name="Sialana F."/>
            <person name="Bilban M."/>
            <person name="Lubec G."/>
        </authorList>
    </citation>
    <scope>NUCLEOTIDE SEQUENCE</scope>
    <source>
        <tissue evidence="1">Skin</tissue>
    </source>
</reference>
<evidence type="ECO:0000313" key="1">
    <source>
        <dbReference type="EMBL" id="CEK57609.1"/>
    </source>
</evidence>
<name>A0A0B6YN00_9EUPU</name>
<protein>
    <submittedName>
        <fullName evidence="1">Uncharacterized protein</fullName>
    </submittedName>
</protein>
<dbReference type="EMBL" id="HACG01010744">
    <property type="protein sequence ID" value="CEK57609.1"/>
    <property type="molecule type" value="Transcribed_RNA"/>
</dbReference>
<sequence length="53" mass="5900">MKSTRDPCLTTVRESTQLPHVCLSSCKGVTTTPPLKEKTVKLMALYSLLHQVK</sequence>
<organism evidence="1">
    <name type="scientific">Arion vulgaris</name>
    <dbReference type="NCBI Taxonomy" id="1028688"/>
    <lineage>
        <taxon>Eukaryota</taxon>
        <taxon>Metazoa</taxon>
        <taxon>Spiralia</taxon>
        <taxon>Lophotrochozoa</taxon>
        <taxon>Mollusca</taxon>
        <taxon>Gastropoda</taxon>
        <taxon>Heterobranchia</taxon>
        <taxon>Euthyneura</taxon>
        <taxon>Panpulmonata</taxon>
        <taxon>Eupulmonata</taxon>
        <taxon>Stylommatophora</taxon>
        <taxon>Helicina</taxon>
        <taxon>Arionoidea</taxon>
        <taxon>Arionidae</taxon>
        <taxon>Arion</taxon>
    </lineage>
</organism>